<sequence>MQGQEIFVLKMREKKIYDLAMETIKKNSSHKKIKIEIIGLREREKLREQLFTVEEKKTMIDVGKYKIILPNKTILRERKKEYKLLAGVS</sequence>
<dbReference type="Pfam" id="PF02719">
    <property type="entry name" value="Polysacc_synt_2"/>
    <property type="match status" value="1"/>
</dbReference>
<name>A0A1F7JD65_9BACT</name>
<dbReference type="Proteomes" id="UP000177418">
    <property type="component" value="Unassembled WGS sequence"/>
</dbReference>
<dbReference type="InterPro" id="IPR051203">
    <property type="entry name" value="Polysaccharide_Synthase-Rel"/>
</dbReference>
<dbReference type="Gene3D" id="3.40.50.720">
    <property type="entry name" value="NAD(P)-binding Rossmann-like Domain"/>
    <property type="match status" value="1"/>
</dbReference>
<evidence type="ECO:0000259" key="1">
    <source>
        <dbReference type="Pfam" id="PF02719"/>
    </source>
</evidence>
<accession>A0A1F7JD65</accession>
<dbReference type="AlphaFoldDB" id="A0A1F7JD65"/>
<proteinExistence type="predicted"/>
<evidence type="ECO:0000313" key="2">
    <source>
        <dbReference type="EMBL" id="OGK53538.1"/>
    </source>
</evidence>
<dbReference type="PANTHER" id="PTHR43318:SF2">
    <property type="entry name" value="UDP-N-ACETYLGLUCOSAMINE 4,6-DEHYDRATASE (INVERTING)"/>
    <property type="match status" value="1"/>
</dbReference>
<dbReference type="InterPro" id="IPR003869">
    <property type="entry name" value="Polysac_CapD-like"/>
</dbReference>
<evidence type="ECO:0000313" key="3">
    <source>
        <dbReference type="Proteomes" id="UP000177418"/>
    </source>
</evidence>
<dbReference type="PANTHER" id="PTHR43318">
    <property type="entry name" value="UDP-N-ACETYLGLUCOSAMINE 4,6-DEHYDRATASE"/>
    <property type="match status" value="1"/>
</dbReference>
<feature type="domain" description="Polysaccharide biosynthesis protein CapD-like" evidence="1">
    <location>
        <begin position="1"/>
        <end position="68"/>
    </location>
</feature>
<reference evidence="2 3" key="1">
    <citation type="journal article" date="2016" name="Nat. Commun.">
        <title>Thousands of microbial genomes shed light on interconnected biogeochemical processes in an aquifer system.</title>
        <authorList>
            <person name="Anantharaman K."/>
            <person name="Brown C.T."/>
            <person name="Hug L.A."/>
            <person name="Sharon I."/>
            <person name="Castelle C.J."/>
            <person name="Probst A.J."/>
            <person name="Thomas B.C."/>
            <person name="Singh A."/>
            <person name="Wilkins M.J."/>
            <person name="Karaoz U."/>
            <person name="Brodie E.L."/>
            <person name="Williams K.H."/>
            <person name="Hubbard S.S."/>
            <person name="Banfield J.F."/>
        </authorList>
    </citation>
    <scope>NUCLEOTIDE SEQUENCE [LARGE SCALE GENOMIC DNA]</scope>
</reference>
<protein>
    <recommendedName>
        <fullName evidence="1">Polysaccharide biosynthesis protein CapD-like domain-containing protein</fullName>
    </recommendedName>
</protein>
<gene>
    <name evidence="2" type="ORF">A3H78_04925</name>
</gene>
<dbReference type="EMBL" id="MGAV01000018">
    <property type="protein sequence ID" value="OGK53538.1"/>
    <property type="molecule type" value="Genomic_DNA"/>
</dbReference>
<organism evidence="2 3">
    <name type="scientific">Candidatus Roizmanbacteria bacterium RIFCSPLOWO2_02_FULL_36_11</name>
    <dbReference type="NCBI Taxonomy" id="1802071"/>
    <lineage>
        <taxon>Bacteria</taxon>
        <taxon>Candidatus Roizmaniibacteriota</taxon>
    </lineage>
</organism>
<comment type="caution">
    <text evidence="2">The sequence shown here is derived from an EMBL/GenBank/DDBJ whole genome shotgun (WGS) entry which is preliminary data.</text>
</comment>